<reference evidence="1" key="2">
    <citation type="journal article" date="2015" name="Fish Shellfish Immunol.">
        <title>Early steps in the European eel (Anguilla anguilla)-Vibrio vulnificus interaction in the gills: Role of the RtxA13 toxin.</title>
        <authorList>
            <person name="Callol A."/>
            <person name="Pajuelo D."/>
            <person name="Ebbesson L."/>
            <person name="Teles M."/>
            <person name="MacKenzie S."/>
            <person name="Amaro C."/>
        </authorList>
    </citation>
    <scope>NUCLEOTIDE SEQUENCE</scope>
</reference>
<proteinExistence type="predicted"/>
<protein>
    <submittedName>
        <fullName evidence="1">Uncharacterized protein</fullName>
    </submittedName>
</protein>
<sequence>MMKEKIKKMTEDISSLSEQIRAIEKELGAGDISFLQSYKDVEKRSVL</sequence>
<dbReference type="EMBL" id="GBXM01001465">
    <property type="protein sequence ID" value="JAI07113.1"/>
    <property type="molecule type" value="Transcribed_RNA"/>
</dbReference>
<evidence type="ECO:0000313" key="1">
    <source>
        <dbReference type="EMBL" id="JAI07113.1"/>
    </source>
</evidence>
<reference evidence="1" key="1">
    <citation type="submission" date="2014-11" db="EMBL/GenBank/DDBJ databases">
        <authorList>
            <person name="Amaro Gonzalez C."/>
        </authorList>
    </citation>
    <scope>NUCLEOTIDE SEQUENCE</scope>
</reference>
<dbReference type="AlphaFoldDB" id="A0A0E9XWK9"/>
<accession>A0A0E9XWK9</accession>
<name>A0A0E9XWK9_ANGAN</name>
<organism evidence="1">
    <name type="scientific">Anguilla anguilla</name>
    <name type="common">European freshwater eel</name>
    <name type="synonym">Muraena anguilla</name>
    <dbReference type="NCBI Taxonomy" id="7936"/>
    <lineage>
        <taxon>Eukaryota</taxon>
        <taxon>Metazoa</taxon>
        <taxon>Chordata</taxon>
        <taxon>Craniata</taxon>
        <taxon>Vertebrata</taxon>
        <taxon>Euteleostomi</taxon>
        <taxon>Actinopterygii</taxon>
        <taxon>Neopterygii</taxon>
        <taxon>Teleostei</taxon>
        <taxon>Anguilliformes</taxon>
        <taxon>Anguillidae</taxon>
        <taxon>Anguilla</taxon>
    </lineage>
</organism>